<evidence type="ECO:0000313" key="1">
    <source>
        <dbReference type="EMBL" id="PCK23186.1"/>
    </source>
</evidence>
<evidence type="ECO:0000313" key="2">
    <source>
        <dbReference type="Proteomes" id="UP000230886"/>
    </source>
</evidence>
<dbReference type="SUPFAM" id="SSF141571">
    <property type="entry name" value="Pentapeptide repeat-like"/>
    <property type="match status" value="1"/>
</dbReference>
<organism evidence="1 2">
    <name type="scientific">Rhodococcus qingshengii</name>
    <dbReference type="NCBI Taxonomy" id="334542"/>
    <lineage>
        <taxon>Bacteria</taxon>
        <taxon>Bacillati</taxon>
        <taxon>Actinomycetota</taxon>
        <taxon>Actinomycetes</taxon>
        <taxon>Mycobacteriales</taxon>
        <taxon>Nocardiaceae</taxon>
        <taxon>Rhodococcus</taxon>
        <taxon>Rhodococcus erythropolis group</taxon>
    </lineage>
</organism>
<gene>
    <name evidence="1" type="ORF">CHR55_30665</name>
</gene>
<dbReference type="EMBL" id="NOVD01000055">
    <property type="protein sequence ID" value="PCK23186.1"/>
    <property type="molecule type" value="Genomic_DNA"/>
</dbReference>
<dbReference type="InterPro" id="IPR001646">
    <property type="entry name" value="5peptide_repeat"/>
</dbReference>
<protein>
    <recommendedName>
        <fullName evidence="3">Pentapeptide repeat-containing protein</fullName>
    </recommendedName>
</protein>
<dbReference type="RefSeq" id="WP_099698786.1">
    <property type="nucleotide sequence ID" value="NZ_NOVD01000055.1"/>
</dbReference>
<dbReference type="Pfam" id="PF00805">
    <property type="entry name" value="Pentapeptide"/>
    <property type="match status" value="1"/>
</dbReference>
<comment type="caution">
    <text evidence="1">The sequence shown here is derived from an EMBL/GenBank/DDBJ whole genome shotgun (WGS) entry which is preliminary data.</text>
</comment>
<evidence type="ECO:0008006" key="3">
    <source>
        <dbReference type="Google" id="ProtNLM"/>
    </source>
</evidence>
<reference evidence="1 2" key="1">
    <citation type="submission" date="2017-07" db="EMBL/GenBank/DDBJ databases">
        <title>Draft sequence of Rhodococcus enclensis 23b-28.</title>
        <authorList>
            <person name="Besaury L."/>
            <person name="Sancelme M."/>
            <person name="Amato P."/>
            <person name="Lallement A."/>
            <person name="Delort A.-M."/>
        </authorList>
    </citation>
    <scope>NUCLEOTIDE SEQUENCE [LARGE SCALE GENOMIC DNA]</scope>
    <source>
        <strain evidence="1 2">23b-28</strain>
    </source>
</reference>
<accession>A0A2A5J1D9</accession>
<name>A0A2A5J1D9_RHOSG</name>
<dbReference type="Gene3D" id="2.160.20.80">
    <property type="entry name" value="E3 ubiquitin-protein ligase SopA"/>
    <property type="match status" value="1"/>
</dbReference>
<dbReference type="AlphaFoldDB" id="A0A2A5J1D9"/>
<sequence length="99" mass="11263">MVLTSRRLAQLPLDHKNLRGVSLNRANLSGANLRRVNLSQSDLTGAWLPVHRIDGVAIQGAILTRGCWTLNPSKPMDTLDEWQTKVRRLLRNEDRLRLN</sequence>
<dbReference type="Proteomes" id="UP000230886">
    <property type="component" value="Unassembled WGS sequence"/>
</dbReference>
<proteinExistence type="predicted"/>